<organism evidence="2">
    <name type="scientific">marine sediment metagenome</name>
    <dbReference type="NCBI Taxonomy" id="412755"/>
    <lineage>
        <taxon>unclassified sequences</taxon>
        <taxon>metagenomes</taxon>
        <taxon>ecological metagenomes</taxon>
    </lineage>
</organism>
<feature type="region of interest" description="Disordered" evidence="1">
    <location>
        <begin position="30"/>
        <end position="51"/>
    </location>
</feature>
<evidence type="ECO:0000256" key="1">
    <source>
        <dbReference type="SAM" id="MobiDB-lite"/>
    </source>
</evidence>
<evidence type="ECO:0000313" key="2">
    <source>
        <dbReference type="EMBL" id="KKL78131.1"/>
    </source>
</evidence>
<sequence length="79" mass="8699">MVTEGADPARKDNIPATVDRIIELLDHAHETISRMKPDPTEEGKAPDEHGLHPACIRARDKAQHLNKRLTEIADTVGAL</sequence>
<proteinExistence type="predicted"/>
<comment type="caution">
    <text evidence="2">The sequence shown here is derived from an EMBL/GenBank/DDBJ whole genome shotgun (WGS) entry which is preliminary data.</text>
</comment>
<name>A0A0F9FI25_9ZZZZ</name>
<dbReference type="AlphaFoldDB" id="A0A0F9FI25"/>
<gene>
    <name evidence="2" type="ORF">LCGC14_2027880</name>
</gene>
<accession>A0A0F9FI25</accession>
<reference evidence="2" key="1">
    <citation type="journal article" date="2015" name="Nature">
        <title>Complex archaea that bridge the gap between prokaryotes and eukaryotes.</title>
        <authorList>
            <person name="Spang A."/>
            <person name="Saw J.H."/>
            <person name="Jorgensen S.L."/>
            <person name="Zaremba-Niedzwiedzka K."/>
            <person name="Martijn J."/>
            <person name="Lind A.E."/>
            <person name="van Eijk R."/>
            <person name="Schleper C."/>
            <person name="Guy L."/>
            <person name="Ettema T.J."/>
        </authorList>
    </citation>
    <scope>NUCLEOTIDE SEQUENCE</scope>
</reference>
<protein>
    <submittedName>
        <fullName evidence="2">Uncharacterized protein</fullName>
    </submittedName>
</protein>
<dbReference type="EMBL" id="LAZR01023551">
    <property type="protein sequence ID" value="KKL78131.1"/>
    <property type="molecule type" value="Genomic_DNA"/>
</dbReference>